<dbReference type="STRING" id="669.AL538_22180"/>
<accession>A0A454CQ80</accession>
<dbReference type="EMBL" id="AJSR01002479">
    <property type="protein sequence ID" value="EKM28556.1"/>
    <property type="molecule type" value="Genomic_DNA"/>
</dbReference>
<evidence type="ECO:0000313" key="2">
    <source>
        <dbReference type="EMBL" id="EKM28556.1"/>
    </source>
</evidence>
<comment type="caution">
    <text evidence="2">The sequence shown here is derived from an EMBL/GenBank/DDBJ whole genome shotgun (WGS) entry which is preliminary data.</text>
</comment>
<feature type="non-terminal residue" evidence="2">
    <location>
        <position position="256"/>
    </location>
</feature>
<feature type="chain" id="PRO_5019470242" evidence="1">
    <location>
        <begin position="22"/>
        <end position="256"/>
    </location>
</feature>
<keyword evidence="1" id="KW-0732">Signal</keyword>
<dbReference type="AlphaFoldDB" id="A0A454CQ80"/>
<organism evidence="2 3">
    <name type="scientific">Vibrio harveyi</name>
    <name type="common">Beneckea harveyi</name>
    <dbReference type="NCBI Taxonomy" id="669"/>
    <lineage>
        <taxon>Bacteria</taxon>
        <taxon>Pseudomonadati</taxon>
        <taxon>Pseudomonadota</taxon>
        <taxon>Gammaproteobacteria</taxon>
        <taxon>Vibrionales</taxon>
        <taxon>Vibrionaceae</taxon>
        <taxon>Vibrio</taxon>
    </lineage>
</organism>
<gene>
    <name evidence="2" type="ORF">VCHENC02_5561A</name>
</gene>
<protein>
    <submittedName>
        <fullName evidence="2">Uncharacterized protein</fullName>
    </submittedName>
</protein>
<evidence type="ECO:0000313" key="3">
    <source>
        <dbReference type="Proteomes" id="UP000008367"/>
    </source>
</evidence>
<proteinExistence type="predicted"/>
<dbReference type="Proteomes" id="UP000008367">
    <property type="component" value="Unassembled WGS sequence"/>
</dbReference>
<name>A0A454CQ80_VIBHA</name>
<reference evidence="2 3" key="1">
    <citation type="submission" date="2012-10" db="EMBL/GenBank/DDBJ databases">
        <title>Genome sequence of Vibrio Cholerae HENC-02.</title>
        <authorList>
            <person name="Eppinger M."/>
            <person name="Hasan N.A."/>
            <person name="Sengamalay N."/>
            <person name="Hine E."/>
            <person name="Su Q."/>
            <person name="Daugherty S.C."/>
            <person name="Young S."/>
            <person name="Sadzewicz L."/>
            <person name="Tallon L."/>
            <person name="Cebula T.A."/>
            <person name="Ravel J."/>
            <person name="Colwell R.R."/>
        </authorList>
    </citation>
    <scope>NUCLEOTIDE SEQUENCE [LARGE SCALE GENOMIC DNA]</scope>
    <source>
        <strain evidence="2 3">HENC-02</strain>
    </source>
</reference>
<evidence type="ECO:0000256" key="1">
    <source>
        <dbReference type="SAM" id="SignalP"/>
    </source>
</evidence>
<feature type="signal peptide" evidence="1">
    <location>
        <begin position="1"/>
        <end position="21"/>
    </location>
</feature>
<sequence>MICNHRYLLVLVGLLGLPVFASDSHSWSFNGTDYELKTSDSEVSVEVKRQHELTTKQMKSLCRKGLGLELRKKYEDKLLEGGFIRETLDSWPFASLTYELTNIQFSSVSKSQAQCRANVNDTGYKTNLQTTALNYAIAYYSTKQYQHIKPILPLIIKEPSVAMDAAGLVTLLLSQSDVTKAENYYQQYVDVSAISNSEIKHWLAQWQFEQGELEESLFIAKQCSSKECERLVIDIEDQMFEQQAESVGDLSSYSLK</sequence>